<dbReference type="PANTHER" id="PTHR47718">
    <property type="entry name" value="OS01G0519700 PROTEIN"/>
    <property type="match status" value="1"/>
</dbReference>
<dbReference type="InterPro" id="IPR004330">
    <property type="entry name" value="FAR1_DNA_bnd_dom"/>
</dbReference>
<comment type="caution">
    <text evidence="2">The sequence shown here is derived from an EMBL/GenBank/DDBJ whole genome shotgun (WGS) entry which is preliminary data.</text>
</comment>
<gene>
    <name evidence="2" type="ORF">E3N88_21054</name>
</gene>
<protein>
    <recommendedName>
        <fullName evidence="1">FAR1 domain-containing protein</fullName>
    </recommendedName>
</protein>
<dbReference type="Pfam" id="PF03101">
    <property type="entry name" value="FAR1"/>
    <property type="match status" value="1"/>
</dbReference>
<sequence length="566" mass="64851">MINTEDDVNNEETELMVTNGGEDDEVLDEASLITTPLGDPVVDEDFDMLVENSPLRCIGVDQNDSQSFLVYQSPNGSRFWCPDVKPDKKPIVGMIYNSWDECYRMYETYEQLSGFGIRISGCKKWKGEITHKVLVCNKWGKPKNKKYDYLNPYSMVPARGSMFKVTDCKALIRLKAVKGSSKYMLYDFFENHNHSLVSTDNMDLTCHGRHLNFEDIYFVHTMSLNKVTAIVAHHLQSSLKGGHHNMRATRNAFKNVSRDIWMFIVIATFNCLFQEDSYVCCLMKTTSRCESSNAMFKVNSSYANTLVQLLMCFDTSINNQRYNQRLVEFQSNTTTPGFCTGLDIEVHASKIYTRFGFKDVQEEIMKGMMGCFISNVDIVDQPKVYTISHMNKKMEFVNQFKVEEIPDRYVTNRWRLEVFPCRVYGISSRLAIENNAKSILRNETMHCVSECVQQLTGQLEGLSTFVDRKKDLKEGIFNDYLTTFNPRKHSNAIEELVGQVDKNCTLLTPPVGIRNKDCGTSRRLVGPGERADEKSKKNLRLCRTCNQLSYHDSRNCKGKEVQGPSV</sequence>
<name>A0A5N6NIS4_9ASTR</name>
<organism evidence="2 3">
    <name type="scientific">Mikania micrantha</name>
    <name type="common">bitter vine</name>
    <dbReference type="NCBI Taxonomy" id="192012"/>
    <lineage>
        <taxon>Eukaryota</taxon>
        <taxon>Viridiplantae</taxon>
        <taxon>Streptophyta</taxon>
        <taxon>Embryophyta</taxon>
        <taxon>Tracheophyta</taxon>
        <taxon>Spermatophyta</taxon>
        <taxon>Magnoliopsida</taxon>
        <taxon>eudicotyledons</taxon>
        <taxon>Gunneridae</taxon>
        <taxon>Pentapetalae</taxon>
        <taxon>asterids</taxon>
        <taxon>campanulids</taxon>
        <taxon>Asterales</taxon>
        <taxon>Asteraceae</taxon>
        <taxon>Asteroideae</taxon>
        <taxon>Heliantheae alliance</taxon>
        <taxon>Eupatorieae</taxon>
        <taxon>Mikania</taxon>
    </lineage>
</organism>
<evidence type="ECO:0000259" key="1">
    <source>
        <dbReference type="Pfam" id="PF03101"/>
    </source>
</evidence>
<proteinExistence type="predicted"/>
<evidence type="ECO:0000313" key="2">
    <source>
        <dbReference type="EMBL" id="KAD4888981.1"/>
    </source>
</evidence>
<accession>A0A5N6NIS4</accession>
<keyword evidence="3" id="KW-1185">Reference proteome</keyword>
<evidence type="ECO:0000313" key="3">
    <source>
        <dbReference type="Proteomes" id="UP000326396"/>
    </source>
</evidence>
<dbReference type="Proteomes" id="UP000326396">
    <property type="component" value="Linkage Group LG19"/>
</dbReference>
<dbReference type="OrthoDB" id="1738322at2759"/>
<dbReference type="AlphaFoldDB" id="A0A5N6NIS4"/>
<dbReference type="EMBL" id="SZYD01000011">
    <property type="protein sequence ID" value="KAD4888981.1"/>
    <property type="molecule type" value="Genomic_DNA"/>
</dbReference>
<dbReference type="PANTHER" id="PTHR47718:SF12">
    <property type="entry name" value="PROTEIN FAR1-RELATED SEQUENCE"/>
    <property type="match status" value="1"/>
</dbReference>
<feature type="domain" description="FAR1" evidence="1">
    <location>
        <begin position="105"/>
        <end position="197"/>
    </location>
</feature>
<reference evidence="2 3" key="1">
    <citation type="submission" date="2019-05" db="EMBL/GenBank/DDBJ databases">
        <title>Mikania micrantha, genome provides insights into the molecular mechanism of rapid growth.</title>
        <authorList>
            <person name="Liu B."/>
        </authorList>
    </citation>
    <scope>NUCLEOTIDE SEQUENCE [LARGE SCALE GENOMIC DNA]</scope>
    <source>
        <strain evidence="2">NLD-2019</strain>
        <tissue evidence="2">Leaf</tissue>
    </source>
</reference>